<dbReference type="EC" id="1.5.-.-" evidence="10"/>
<evidence type="ECO:0000256" key="8">
    <source>
        <dbReference type="ARBA" id="ARBA00023002"/>
    </source>
</evidence>
<evidence type="ECO:0000313" key="15">
    <source>
        <dbReference type="Proteomes" id="UP000484255"/>
    </source>
</evidence>
<comment type="catalytic activity">
    <reaction evidence="10">
        <text>5-aminomethyl-2-thiouridine(34) in tRNA + S-adenosyl-L-methionine = 5-methylaminomethyl-2-thiouridine(34) in tRNA + S-adenosyl-L-homocysteine + H(+)</text>
        <dbReference type="Rhea" id="RHEA:19569"/>
        <dbReference type="Rhea" id="RHEA-COMP:10195"/>
        <dbReference type="Rhea" id="RHEA-COMP:10197"/>
        <dbReference type="ChEBI" id="CHEBI:15378"/>
        <dbReference type="ChEBI" id="CHEBI:57856"/>
        <dbReference type="ChEBI" id="CHEBI:59789"/>
        <dbReference type="ChEBI" id="CHEBI:74454"/>
        <dbReference type="ChEBI" id="CHEBI:74455"/>
        <dbReference type="EC" id="2.1.1.61"/>
    </reaction>
</comment>
<evidence type="ECO:0000256" key="4">
    <source>
        <dbReference type="ARBA" id="ARBA00022679"/>
    </source>
</evidence>
<keyword evidence="5 10" id="KW-0949">S-adenosyl-L-methionine</keyword>
<dbReference type="GO" id="GO:0016645">
    <property type="term" value="F:oxidoreductase activity, acting on the CH-NH group of donors"/>
    <property type="evidence" value="ECO:0007669"/>
    <property type="project" value="InterPro"/>
</dbReference>
<dbReference type="GO" id="GO:0005737">
    <property type="term" value="C:cytoplasm"/>
    <property type="evidence" value="ECO:0007669"/>
    <property type="project" value="UniProtKB-SubCell"/>
</dbReference>
<keyword evidence="6 10" id="KW-0819">tRNA processing</keyword>
<keyword evidence="7 10" id="KW-0274">FAD</keyword>
<comment type="subcellular location">
    <subcellularLocation>
        <location evidence="10">Cytoplasm</location>
    </subcellularLocation>
</comment>
<dbReference type="GO" id="GO:0032259">
    <property type="term" value="P:methylation"/>
    <property type="evidence" value="ECO:0007669"/>
    <property type="project" value="UniProtKB-KW"/>
</dbReference>
<dbReference type="EC" id="2.1.1.61" evidence="10"/>
<comment type="function">
    <text evidence="10">Catalyzes the last two steps in the biosynthesis of 5-methylaminomethyl-2-thiouridine (mnm(5)s(2)U) at the wobble position (U34) in tRNA. Catalyzes the FAD-dependent demodification of cmnm(5)s(2)U34 to nm(5)s(2)U34, followed by the transfer of a methyl group from S-adenosyl-L-methionine to nm(5)s(2)U34, to form mnm(5)s(2)U34.</text>
</comment>
<keyword evidence="1 10" id="KW-0963">Cytoplasm</keyword>
<evidence type="ECO:0000256" key="3">
    <source>
        <dbReference type="ARBA" id="ARBA00022630"/>
    </source>
</evidence>
<gene>
    <name evidence="10 14" type="primary">mnmC</name>
    <name evidence="14" type="ORF">G3A44_01110</name>
</gene>
<evidence type="ECO:0000313" key="14">
    <source>
        <dbReference type="EMBL" id="NDY89787.1"/>
    </source>
</evidence>
<dbReference type="AlphaFoldDB" id="A0A7C9TIV9"/>
<dbReference type="SUPFAM" id="SSF51905">
    <property type="entry name" value="FAD/NAD(P)-binding domain"/>
    <property type="match status" value="1"/>
</dbReference>
<evidence type="ECO:0000256" key="9">
    <source>
        <dbReference type="ARBA" id="ARBA00023268"/>
    </source>
</evidence>
<dbReference type="InterPro" id="IPR008471">
    <property type="entry name" value="MnmC-like_methylTransf"/>
</dbReference>
<dbReference type="InterPro" id="IPR017610">
    <property type="entry name" value="tRNA_S-uridine_synth_MnmC_C"/>
</dbReference>
<feature type="region of interest" description="tRNA (mnm(5)s(2)U34)-methyltransferase" evidence="10">
    <location>
        <begin position="1"/>
        <end position="236"/>
    </location>
</feature>
<evidence type="ECO:0000256" key="6">
    <source>
        <dbReference type="ARBA" id="ARBA00022694"/>
    </source>
</evidence>
<comment type="cofactor">
    <cofactor evidence="10">
        <name>FAD</name>
        <dbReference type="ChEBI" id="CHEBI:57692"/>
    </cofactor>
</comment>
<keyword evidence="4 10" id="KW-0808">Transferase</keyword>
<organism evidence="14 15">
    <name type="scientific">Ideonella livida</name>
    <dbReference type="NCBI Taxonomy" id="2707176"/>
    <lineage>
        <taxon>Bacteria</taxon>
        <taxon>Pseudomonadati</taxon>
        <taxon>Pseudomonadota</taxon>
        <taxon>Betaproteobacteria</taxon>
        <taxon>Burkholderiales</taxon>
        <taxon>Sphaerotilaceae</taxon>
        <taxon>Ideonella</taxon>
    </lineage>
</organism>
<dbReference type="GO" id="GO:0050660">
    <property type="term" value="F:flavin adenine dinucleotide binding"/>
    <property type="evidence" value="ECO:0007669"/>
    <property type="project" value="UniProtKB-UniRule"/>
</dbReference>
<evidence type="ECO:0000259" key="12">
    <source>
        <dbReference type="Pfam" id="PF01266"/>
    </source>
</evidence>
<dbReference type="RefSeq" id="WP_163455638.1">
    <property type="nucleotide sequence ID" value="NZ_JAAGOH010000001.1"/>
</dbReference>
<sequence length="710" mass="74251">MQTHPIQPAQVAFDDPAHGGTPYAPDFGDVYHAKAGAFAQARQVFLGGNGLPARWAGRERFVIAETGFGLGNNFLATWQAWREDPQRPARLVFLSVEKHPLRAADLERAHAHSPAPALAHALQAQWPPLTHDLHTLTFDGGAVTLLLALGDAHTWLPQWVAEVDAFYLDGFAPAANARMWDARLLQACGRLAAPDATAATWSAARAVRDGLSAAGFEVRRVPGFGGKRDMTVAGRRARDIPLAHRVPPGRWSAAHTGRPARHALVIGAGLAGASAARALAAQGLRVTVLERCAGAARETSGNPAGIFHPVVHAHDGAHAQLLRAGARRTCQLLRTALAEGAPLPGEAHGLLRGTQAADEGETDPHGPPGADPLPGMEALIARHGLPADWVQALAQPQASALADQPLAGPAWHFQDAGWVSPAVLVHHWLSLPGVTLRTGAEVAALHPPSPDGESNGTPTGWQARDAQGAVLAQADVVVLANARGLAPLLHALLPDVEGWPWGQSRGQVSWWPQEAASAVSLPTLSRPLASGGYALALPPALGGGLLCGATNQREDDDPQVRVADHARNLDRLGELLAAPLPQAQREAALAAGPRGKVGWRLMVDDRLPLMGPVPLPARTLSAQGARRLEQPRFVPRQPGLYLLSALGSRGLTVAPLLGEALAACITGAPNPLPADLLDAVDPARFIARAARRPPTKGQPPADAGGGDAPA</sequence>
<dbReference type="InterPro" id="IPR047785">
    <property type="entry name" value="tRNA_MNMC2"/>
</dbReference>
<evidence type="ECO:0000256" key="2">
    <source>
        <dbReference type="ARBA" id="ARBA00022603"/>
    </source>
</evidence>
<feature type="region of interest" description="Disordered" evidence="11">
    <location>
        <begin position="689"/>
        <end position="710"/>
    </location>
</feature>
<dbReference type="PANTHER" id="PTHR13847:SF283">
    <property type="entry name" value="TRNA 5-METHYLAMINOMETHYL-2-THIOURIDINE BIOSYNTHESIS BIFUNCTIONAL PROTEIN MNMC"/>
    <property type="match status" value="1"/>
</dbReference>
<evidence type="ECO:0000256" key="1">
    <source>
        <dbReference type="ARBA" id="ARBA00022490"/>
    </source>
</evidence>
<keyword evidence="3 10" id="KW-0285">Flavoprotein</keyword>
<dbReference type="Gene3D" id="3.40.50.150">
    <property type="entry name" value="Vaccinia Virus protein VP39"/>
    <property type="match status" value="1"/>
</dbReference>
<name>A0A7C9TIV9_9BURK</name>
<accession>A0A7C9TIV9</accession>
<keyword evidence="8 10" id="KW-0560">Oxidoreductase</keyword>
<dbReference type="Pfam" id="PF01266">
    <property type="entry name" value="DAO"/>
    <property type="match status" value="1"/>
</dbReference>
<evidence type="ECO:0000256" key="5">
    <source>
        <dbReference type="ARBA" id="ARBA00022691"/>
    </source>
</evidence>
<evidence type="ECO:0000256" key="7">
    <source>
        <dbReference type="ARBA" id="ARBA00022827"/>
    </source>
</evidence>
<comment type="caution">
    <text evidence="14">The sequence shown here is derived from an EMBL/GenBank/DDBJ whole genome shotgun (WGS) entry which is preliminary data.</text>
</comment>
<dbReference type="Gene3D" id="3.50.50.60">
    <property type="entry name" value="FAD/NAD(P)-binding domain"/>
    <property type="match status" value="1"/>
</dbReference>
<dbReference type="InterPro" id="IPR036188">
    <property type="entry name" value="FAD/NAD-bd_sf"/>
</dbReference>
<feature type="region of interest" description="FAD-dependent cmnm(5)s(2)U34 oxidoreductase" evidence="10">
    <location>
        <begin position="266"/>
        <end position="710"/>
    </location>
</feature>
<feature type="domain" description="FAD dependent oxidoreductase" evidence="12">
    <location>
        <begin position="263"/>
        <end position="663"/>
    </location>
</feature>
<keyword evidence="2 10" id="KW-0489">Methyltransferase</keyword>
<dbReference type="Pfam" id="PF05430">
    <property type="entry name" value="Methyltransf_30"/>
    <property type="match status" value="1"/>
</dbReference>
<dbReference type="EMBL" id="JAAGOH010000001">
    <property type="protein sequence ID" value="NDY89787.1"/>
    <property type="molecule type" value="Genomic_DNA"/>
</dbReference>
<keyword evidence="9 10" id="KW-0511">Multifunctional enzyme</keyword>
<proteinExistence type="inferred from homology"/>
<comment type="similarity">
    <text evidence="10">In the N-terminal section; belongs to the methyltransferase superfamily. tRNA (mnm(5)s(2)U34)-methyltransferase family.</text>
</comment>
<evidence type="ECO:0000259" key="13">
    <source>
        <dbReference type="Pfam" id="PF05430"/>
    </source>
</evidence>
<dbReference type="InterPro" id="IPR023032">
    <property type="entry name" value="tRNA_MAMT_biosynth_bifunc_MnmC"/>
</dbReference>
<keyword evidence="15" id="KW-1185">Reference proteome</keyword>
<dbReference type="GO" id="GO:0004808">
    <property type="term" value="F:tRNA (5-methylaminomethyl-2-thiouridylate)(34)-methyltransferase activity"/>
    <property type="evidence" value="ECO:0007669"/>
    <property type="project" value="UniProtKB-EC"/>
</dbReference>
<dbReference type="Gene3D" id="3.30.9.10">
    <property type="entry name" value="D-Amino Acid Oxidase, subunit A, domain 2"/>
    <property type="match status" value="1"/>
</dbReference>
<dbReference type="Proteomes" id="UP000484255">
    <property type="component" value="Unassembled WGS sequence"/>
</dbReference>
<dbReference type="NCBIfam" id="NF033855">
    <property type="entry name" value="tRNA_MNMC2"/>
    <property type="match status" value="1"/>
</dbReference>
<protein>
    <recommendedName>
        <fullName evidence="10">tRNA 5-methylaminomethyl-2-thiouridine biosynthesis bifunctional protein MnmC</fullName>
        <shortName evidence="10">tRNA mnm(5)s(2)U biosynthesis bifunctional protein</shortName>
    </recommendedName>
    <domain>
        <recommendedName>
            <fullName evidence="10">tRNA (mnm(5)s(2)U34)-methyltransferase</fullName>
            <ecNumber evidence="10">2.1.1.61</ecNumber>
        </recommendedName>
    </domain>
    <domain>
        <recommendedName>
            <fullName evidence="10">FAD-dependent cmnm(5)s(2)U34 oxidoreductase</fullName>
            <ecNumber evidence="10">1.5.-.-</ecNumber>
        </recommendedName>
    </domain>
</protein>
<feature type="domain" description="MnmC-like methyltransferase" evidence="13">
    <location>
        <begin position="117"/>
        <end position="233"/>
    </location>
</feature>
<dbReference type="InterPro" id="IPR006076">
    <property type="entry name" value="FAD-dep_OxRdtase"/>
</dbReference>
<dbReference type="NCBIfam" id="TIGR03197">
    <property type="entry name" value="MnmC_Cterm"/>
    <property type="match status" value="1"/>
</dbReference>
<dbReference type="PANTHER" id="PTHR13847">
    <property type="entry name" value="SARCOSINE DEHYDROGENASE-RELATED"/>
    <property type="match status" value="1"/>
</dbReference>
<dbReference type="HAMAP" id="MF_01102">
    <property type="entry name" value="MnmC"/>
    <property type="match status" value="1"/>
</dbReference>
<dbReference type="GO" id="GO:0002097">
    <property type="term" value="P:tRNA wobble base modification"/>
    <property type="evidence" value="ECO:0007669"/>
    <property type="project" value="UniProtKB-UniRule"/>
</dbReference>
<reference evidence="14 15" key="1">
    <citation type="submission" date="2020-02" db="EMBL/GenBank/DDBJ databases">
        <title>Ideonella bacterium strain TBM-1.</title>
        <authorList>
            <person name="Chen W.-M."/>
        </authorList>
    </citation>
    <scope>NUCLEOTIDE SEQUENCE [LARGE SCALE GENOMIC DNA]</scope>
    <source>
        <strain evidence="14 15">TBM-1</strain>
    </source>
</reference>
<comment type="similarity">
    <text evidence="10">In the C-terminal section; belongs to the DAO family.</text>
</comment>
<evidence type="ECO:0000256" key="11">
    <source>
        <dbReference type="SAM" id="MobiDB-lite"/>
    </source>
</evidence>
<dbReference type="InterPro" id="IPR029063">
    <property type="entry name" value="SAM-dependent_MTases_sf"/>
</dbReference>
<evidence type="ECO:0000256" key="10">
    <source>
        <dbReference type="HAMAP-Rule" id="MF_01102"/>
    </source>
</evidence>